<evidence type="ECO:0000259" key="1">
    <source>
        <dbReference type="Pfam" id="PF00308"/>
    </source>
</evidence>
<accession>A0A432YL78</accession>
<dbReference type="Gene3D" id="1.10.8.60">
    <property type="match status" value="1"/>
</dbReference>
<name>A0A432YL78_9GAMM</name>
<protein>
    <submittedName>
        <fullName evidence="3">DnaA regulatory inactivator Hda</fullName>
    </submittedName>
</protein>
<dbReference type="PANTHER" id="PTHR30050:SF5">
    <property type="entry name" value="DNAA REGULATORY INACTIVATOR HDA"/>
    <property type="match status" value="1"/>
</dbReference>
<evidence type="ECO:0000313" key="4">
    <source>
        <dbReference type="Proteomes" id="UP000288127"/>
    </source>
</evidence>
<reference evidence="4" key="1">
    <citation type="journal article" date="2018" name="Front. Microbiol.">
        <title>Genome-Based Analysis Reveals the Taxonomy and Diversity of the Family Idiomarinaceae.</title>
        <authorList>
            <person name="Liu Y."/>
            <person name="Lai Q."/>
            <person name="Shao Z."/>
        </authorList>
    </citation>
    <scope>NUCLEOTIDE SEQUENCE [LARGE SCALE GENOMIC DNA]</scope>
    <source>
        <strain evidence="4">PIM1</strain>
    </source>
</reference>
<dbReference type="GO" id="GO:0006270">
    <property type="term" value="P:DNA replication initiation"/>
    <property type="evidence" value="ECO:0007669"/>
    <property type="project" value="TreeGrafter"/>
</dbReference>
<sequence length="228" mass="25119">MLSAIAQLPLAIQLPDDETFATFVRGSNHELVQVLQNLPKGLVYLWGADGVGKSHLLHALCATAEDTVMYVPLAELHDQVQPQILQGLEHYSLICLDDLDAISTSESWCFELFALLNRVKDAGQGSIVVTAKHAPSHLQVALADVHSRLQWGLSMHVHALNDDEKVRALQVRAKALGLHLGQEAAQFMVQRLGRDMRSLLSCLARLDRASIAAKRRLTIPFIKDVLAI</sequence>
<evidence type="ECO:0000259" key="2">
    <source>
        <dbReference type="Pfam" id="PF22688"/>
    </source>
</evidence>
<dbReference type="InterPro" id="IPR017788">
    <property type="entry name" value="Hda"/>
</dbReference>
<feature type="domain" description="Hda lid" evidence="2">
    <location>
        <begin position="162"/>
        <end position="226"/>
    </location>
</feature>
<proteinExistence type="predicted"/>
<gene>
    <name evidence="3" type="primary">hda</name>
    <name evidence="3" type="ORF">CWI76_01420</name>
</gene>
<evidence type="ECO:0000313" key="3">
    <source>
        <dbReference type="EMBL" id="RUO61739.1"/>
    </source>
</evidence>
<organism evidence="3 4">
    <name type="scientific">Pseudidiomarina marina</name>
    <dbReference type="NCBI Taxonomy" id="502366"/>
    <lineage>
        <taxon>Bacteria</taxon>
        <taxon>Pseudomonadati</taxon>
        <taxon>Pseudomonadota</taxon>
        <taxon>Gammaproteobacteria</taxon>
        <taxon>Alteromonadales</taxon>
        <taxon>Idiomarinaceae</taxon>
        <taxon>Pseudidiomarina</taxon>
    </lineage>
</organism>
<dbReference type="Pfam" id="PF22688">
    <property type="entry name" value="Hda_lid"/>
    <property type="match status" value="1"/>
</dbReference>
<dbReference type="AlphaFoldDB" id="A0A432YL78"/>
<dbReference type="SUPFAM" id="SSF52540">
    <property type="entry name" value="P-loop containing nucleoside triphosphate hydrolases"/>
    <property type="match status" value="1"/>
</dbReference>
<dbReference type="Proteomes" id="UP000288127">
    <property type="component" value="Unassembled WGS sequence"/>
</dbReference>
<dbReference type="OrthoDB" id="9784878at2"/>
<dbReference type="EMBL" id="PIPZ01000001">
    <property type="protein sequence ID" value="RUO61739.1"/>
    <property type="molecule type" value="Genomic_DNA"/>
</dbReference>
<dbReference type="NCBIfam" id="TIGR03420">
    <property type="entry name" value="DnaA_homol_Hda"/>
    <property type="match status" value="1"/>
</dbReference>
<keyword evidence="4" id="KW-1185">Reference proteome</keyword>
<dbReference type="PANTHER" id="PTHR30050">
    <property type="entry name" value="CHROMOSOMAL REPLICATION INITIATOR PROTEIN DNAA"/>
    <property type="match status" value="1"/>
</dbReference>
<dbReference type="InterPro" id="IPR055199">
    <property type="entry name" value="Hda_lid"/>
</dbReference>
<dbReference type="Gene3D" id="3.40.50.300">
    <property type="entry name" value="P-loop containing nucleotide triphosphate hydrolases"/>
    <property type="match status" value="1"/>
</dbReference>
<comment type="caution">
    <text evidence="3">The sequence shown here is derived from an EMBL/GenBank/DDBJ whole genome shotgun (WGS) entry which is preliminary data.</text>
</comment>
<dbReference type="Pfam" id="PF00308">
    <property type="entry name" value="Bac_DnaA"/>
    <property type="match status" value="1"/>
</dbReference>
<feature type="domain" description="Chromosomal replication initiator protein DnaA ATPAse" evidence="1">
    <location>
        <begin position="17"/>
        <end position="155"/>
    </location>
</feature>
<dbReference type="InterPro" id="IPR027417">
    <property type="entry name" value="P-loop_NTPase"/>
</dbReference>
<dbReference type="GO" id="GO:0032297">
    <property type="term" value="P:negative regulation of DNA-templated DNA replication initiation"/>
    <property type="evidence" value="ECO:0007669"/>
    <property type="project" value="InterPro"/>
</dbReference>
<dbReference type="InterPro" id="IPR013317">
    <property type="entry name" value="DnaA_dom"/>
</dbReference>